<dbReference type="Gene3D" id="3.40.800.20">
    <property type="entry name" value="Histone deacetylase domain"/>
    <property type="match status" value="1"/>
</dbReference>
<sequence length="260" mass="26904">MEIEQAPTYITGSSYLDAFLAAGAALALIDNVVAASQQRQGSSSPGSSSSSSGGGGSERSSGTPGSSAPNSSTLSSSAPAAFAICRPPGHHAMPGGCMGFCLLGNAAIAARYAQRRHGLQQVLIFDFDVHHGNGTQTIFDADPSVLFISTHMNSGYPYSGGVKEVGVGAGRGATINLPLPGNAGHEAELLVFDTIVAPAARRFRPDIILVSAGYDAHYQDPLAGVLGEPAADDLDLDILDEEPMDRVQVMLEEAQRLHNL</sequence>
<dbReference type="PRINTS" id="PR01270">
    <property type="entry name" value="HDASUPER"/>
</dbReference>
<dbReference type="Pfam" id="PF00850">
    <property type="entry name" value="Hist_deacetyl"/>
    <property type="match status" value="1"/>
</dbReference>
<name>A0AAD5DWG9_9CHLO</name>
<feature type="compositionally biased region" description="Low complexity" evidence="1">
    <location>
        <begin position="37"/>
        <end position="51"/>
    </location>
</feature>
<dbReference type="InterPro" id="IPR023696">
    <property type="entry name" value="Ureohydrolase_dom_sf"/>
</dbReference>
<dbReference type="GO" id="GO:0004407">
    <property type="term" value="F:histone deacetylase activity"/>
    <property type="evidence" value="ECO:0007669"/>
    <property type="project" value="TreeGrafter"/>
</dbReference>
<dbReference type="Proteomes" id="UP001205105">
    <property type="component" value="Unassembled WGS sequence"/>
</dbReference>
<keyword evidence="4" id="KW-1185">Reference proteome</keyword>
<reference evidence="3" key="1">
    <citation type="submission" date="2020-11" db="EMBL/GenBank/DDBJ databases">
        <title>Chlorella ohadii genome sequencing and assembly.</title>
        <authorList>
            <person name="Murik O."/>
            <person name="Treves H."/>
            <person name="Kedem I."/>
            <person name="Shotland Y."/>
            <person name="Kaplan A."/>
        </authorList>
    </citation>
    <scope>NUCLEOTIDE SEQUENCE</scope>
    <source>
        <strain evidence="3">1</strain>
    </source>
</reference>
<dbReference type="InterPro" id="IPR000286">
    <property type="entry name" value="HDACs"/>
</dbReference>
<dbReference type="GO" id="GO:0000118">
    <property type="term" value="C:histone deacetylase complex"/>
    <property type="evidence" value="ECO:0007669"/>
    <property type="project" value="TreeGrafter"/>
</dbReference>
<dbReference type="InterPro" id="IPR023801">
    <property type="entry name" value="His_deacetylse_dom"/>
</dbReference>
<proteinExistence type="predicted"/>
<dbReference type="EMBL" id="JADXDR010000036">
    <property type="protein sequence ID" value="KAI7843699.1"/>
    <property type="molecule type" value="Genomic_DNA"/>
</dbReference>
<gene>
    <name evidence="3" type="ORF">COHA_002598</name>
</gene>
<evidence type="ECO:0000259" key="2">
    <source>
        <dbReference type="Pfam" id="PF00850"/>
    </source>
</evidence>
<dbReference type="AlphaFoldDB" id="A0AAD5DWG9"/>
<protein>
    <recommendedName>
        <fullName evidence="2">Histone deacetylase domain-containing protein</fullName>
    </recommendedName>
</protein>
<evidence type="ECO:0000313" key="3">
    <source>
        <dbReference type="EMBL" id="KAI7843699.1"/>
    </source>
</evidence>
<comment type="caution">
    <text evidence="3">The sequence shown here is derived from an EMBL/GenBank/DDBJ whole genome shotgun (WGS) entry which is preliminary data.</text>
</comment>
<accession>A0AAD5DWG9</accession>
<dbReference type="PANTHER" id="PTHR10625">
    <property type="entry name" value="HISTONE DEACETYLASE HDAC1-RELATED"/>
    <property type="match status" value="1"/>
</dbReference>
<dbReference type="CDD" id="cd09992">
    <property type="entry name" value="HDAC_classII"/>
    <property type="match status" value="1"/>
</dbReference>
<feature type="region of interest" description="Disordered" evidence="1">
    <location>
        <begin position="37"/>
        <end position="74"/>
    </location>
</feature>
<organism evidence="3 4">
    <name type="scientific">Chlorella ohadii</name>
    <dbReference type="NCBI Taxonomy" id="2649997"/>
    <lineage>
        <taxon>Eukaryota</taxon>
        <taxon>Viridiplantae</taxon>
        <taxon>Chlorophyta</taxon>
        <taxon>core chlorophytes</taxon>
        <taxon>Trebouxiophyceae</taxon>
        <taxon>Chlorellales</taxon>
        <taxon>Chlorellaceae</taxon>
        <taxon>Chlorella clade</taxon>
        <taxon>Chlorella</taxon>
    </lineage>
</organism>
<evidence type="ECO:0000256" key="1">
    <source>
        <dbReference type="SAM" id="MobiDB-lite"/>
    </source>
</evidence>
<dbReference type="GO" id="GO:0040029">
    <property type="term" value="P:epigenetic regulation of gene expression"/>
    <property type="evidence" value="ECO:0007669"/>
    <property type="project" value="TreeGrafter"/>
</dbReference>
<feature type="compositionally biased region" description="Low complexity" evidence="1">
    <location>
        <begin position="58"/>
        <end position="74"/>
    </location>
</feature>
<dbReference type="InterPro" id="IPR037138">
    <property type="entry name" value="His_deacetylse_dom_sf"/>
</dbReference>
<feature type="domain" description="Histone deacetylase" evidence="2">
    <location>
        <begin position="7"/>
        <end position="225"/>
    </location>
</feature>
<dbReference type="SUPFAM" id="SSF52768">
    <property type="entry name" value="Arginase/deacetylase"/>
    <property type="match status" value="1"/>
</dbReference>
<dbReference type="PANTHER" id="PTHR10625:SF11">
    <property type="entry name" value="HISTONE DEACETYLASE 14, CHLOROPLASTIC"/>
    <property type="match status" value="1"/>
</dbReference>
<evidence type="ECO:0000313" key="4">
    <source>
        <dbReference type="Proteomes" id="UP001205105"/>
    </source>
</evidence>
<dbReference type="GO" id="GO:0005737">
    <property type="term" value="C:cytoplasm"/>
    <property type="evidence" value="ECO:0007669"/>
    <property type="project" value="TreeGrafter"/>
</dbReference>